<sequence length="283" mass="30230">MKHLKWVIGALLIGLTLFGVSSTQTAHAKALNFKALTYGTTKTSIASAYFVHPASVTVKHQQYVVTMHIRTAKKLTAFPVKVLQVNGHAPQRVRRVRDKAGNSNLYYSFTTKSLAKVVNAKLAINVPKVYKATHLISFKFSRAQLPSLKTTRHASVATKSAQLMSSASSKAVTQADQASSQSIKTISNGTPTRHVNSASTISQKSQSSTQTAVTSTKSTQSQSVKQPAAQSQKTSLIKVASADHADQSAPQLNWWFLIGGVAVIVVVVVGGGLVVAGRHGRGR</sequence>
<dbReference type="Pfam" id="PF05031">
    <property type="entry name" value="NEAT"/>
    <property type="match status" value="1"/>
</dbReference>
<evidence type="ECO:0000256" key="5">
    <source>
        <dbReference type="SAM" id="SignalP"/>
    </source>
</evidence>
<feature type="signal peptide" evidence="5">
    <location>
        <begin position="1"/>
        <end position="28"/>
    </location>
</feature>
<dbReference type="OrthoDB" id="2329522at2"/>
<dbReference type="SUPFAM" id="SSF158911">
    <property type="entry name" value="NEAT domain-like"/>
    <property type="match status" value="1"/>
</dbReference>
<keyword evidence="4" id="KW-0812">Transmembrane</keyword>
<dbReference type="STRING" id="1423804.FD14_GL002548"/>
<evidence type="ECO:0000256" key="1">
    <source>
        <dbReference type="ARBA" id="ARBA00004196"/>
    </source>
</evidence>
<evidence type="ECO:0000256" key="4">
    <source>
        <dbReference type="SAM" id="Phobius"/>
    </source>
</evidence>
<name>A0A0R2EN16_9LACO</name>
<feature type="transmembrane region" description="Helical" evidence="4">
    <location>
        <begin position="254"/>
        <end position="276"/>
    </location>
</feature>
<keyword evidence="4" id="KW-1133">Transmembrane helix</keyword>
<dbReference type="PROSITE" id="PS50978">
    <property type="entry name" value="NEAT"/>
    <property type="match status" value="1"/>
</dbReference>
<evidence type="ECO:0000259" key="6">
    <source>
        <dbReference type="PROSITE" id="PS50978"/>
    </source>
</evidence>
<dbReference type="Gene3D" id="2.60.40.1850">
    <property type="match status" value="1"/>
</dbReference>
<dbReference type="PATRIC" id="fig|1423804.4.peg.2757"/>
<feature type="compositionally biased region" description="Low complexity" evidence="3">
    <location>
        <begin position="197"/>
        <end position="226"/>
    </location>
</feature>
<dbReference type="EMBL" id="AYZM01000171">
    <property type="protein sequence ID" value="KRN17823.1"/>
    <property type="molecule type" value="Genomic_DNA"/>
</dbReference>
<gene>
    <name evidence="7" type="ORF">FD14_GL002548</name>
</gene>
<evidence type="ECO:0000313" key="7">
    <source>
        <dbReference type="EMBL" id="KRN17823.1"/>
    </source>
</evidence>
<feature type="domain" description="NEAT" evidence="6">
    <location>
        <begin position="24"/>
        <end position="158"/>
    </location>
</feature>
<keyword evidence="8" id="KW-1185">Reference proteome</keyword>
<dbReference type="RefSeq" id="WP_054736380.1">
    <property type="nucleotide sequence ID" value="NZ_AYZM01000171.1"/>
</dbReference>
<feature type="region of interest" description="Disordered" evidence="3">
    <location>
        <begin position="174"/>
        <end position="230"/>
    </location>
</feature>
<dbReference type="InterPro" id="IPR006635">
    <property type="entry name" value="NEAT_dom"/>
</dbReference>
<feature type="compositionally biased region" description="Polar residues" evidence="3">
    <location>
        <begin position="174"/>
        <end position="196"/>
    </location>
</feature>
<feature type="chain" id="PRO_5006416551" evidence="5">
    <location>
        <begin position="29"/>
        <end position="283"/>
    </location>
</feature>
<dbReference type="Proteomes" id="UP000051442">
    <property type="component" value="Unassembled WGS sequence"/>
</dbReference>
<proteinExistence type="predicted"/>
<protein>
    <submittedName>
        <fullName evidence="7">Cell surface protein</fullName>
    </submittedName>
</protein>
<evidence type="ECO:0000256" key="2">
    <source>
        <dbReference type="ARBA" id="ARBA00022729"/>
    </source>
</evidence>
<accession>A0A0R2EN16</accession>
<dbReference type="GO" id="GO:0030313">
    <property type="term" value="C:cell envelope"/>
    <property type="evidence" value="ECO:0007669"/>
    <property type="project" value="UniProtKB-SubCell"/>
</dbReference>
<organism evidence="7 8">
    <name type="scientific">Secundilactobacillus similis DSM 23365 = JCM 2765</name>
    <dbReference type="NCBI Taxonomy" id="1423804"/>
    <lineage>
        <taxon>Bacteria</taxon>
        <taxon>Bacillati</taxon>
        <taxon>Bacillota</taxon>
        <taxon>Bacilli</taxon>
        <taxon>Lactobacillales</taxon>
        <taxon>Lactobacillaceae</taxon>
        <taxon>Secundilactobacillus</taxon>
    </lineage>
</organism>
<evidence type="ECO:0000313" key="8">
    <source>
        <dbReference type="Proteomes" id="UP000051442"/>
    </source>
</evidence>
<keyword evidence="2 5" id="KW-0732">Signal</keyword>
<dbReference type="CDD" id="cd06920">
    <property type="entry name" value="NEAT"/>
    <property type="match status" value="1"/>
</dbReference>
<dbReference type="InterPro" id="IPR037250">
    <property type="entry name" value="NEAT_dom_sf"/>
</dbReference>
<evidence type="ECO:0000256" key="3">
    <source>
        <dbReference type="SAM" id="MobiDB-lite"/>
    </source>
</evidence>
<comment type="caution">
    <text evidence="7">The sequence shown here is derived from an EMBL/GenBank/DDBJ whole genome shotgun (WGS) entry which is preliminary data.</text>
</comment>
<dbReference type="AlphaFoldDB" id="A0A0R2EN16"/>
<reference evidence="7 8" key="1">
    <citation type="journal article" date="2015" name="Genome Announc.">
        <title>Expanding the biotechnology potential of lactobacilli through comparative genomics of 213 strains and associated genera.</title>
        <authorList>
            <person name="Sun Z."/>
            <person name="Harris H.M."/>
            <person name="McCann A."/>
            <person name="Guo C."/>
            <person name="Argimon S."/>
            <person name="Zhang W."/>
            <person name="Yang X."/>
            <person name="Jeffery I.B."/>
            <person name="Cooney J.C."/>
            <person name="Kagawa T.F."/>
            <person name="Liu W."/>
            <person name="Song Y."/>
            <person name="Salvetti E."/>
            <person name="Wrobel A."/>
            <person name="Rasinkangas P."/>
            <person name="Parkhill J."/>
            <person name="Rea M.C."/>
            <person name="O'Sullivan O."/>
            <person name="Ritari J."/>
            <person name="Douillard F.P."/>
            <person name="Paul Ross R."/>
            <person name="Yang R."/>
            <person name="Briner A.E."/>
            <person name="Felis G.E."/>
            <person name="de Vos W.M."/>
            <person name="Barrangou R."/>
            <person name="Klaenhammer T.R."/>
            <person name="Caufield P.W."/>
            <person name="Cui Y."/>
            <person name="Zhang H."/>
            <person name="O'Toole P.W."/>
        </authorList>
    </citation>
    <scope>NUCLEOTIDE SEQUENCE [LARGE SCALE GENOMIC DNA]</scope>
    <source>
        <strain evidence="7 8">DSM 23365</strain>
    </source>
</reference>
<comment type="subcellular location">
    <subcellularLocation>
        <location evidence="1">Cell envelope</location>
    </subcellularLocation>
</comment>
<keyword evidence="4" id="KW-0472">Membrane</keyword>